<reference evidence="2 3" key="1">
    <citation type="submission" date="2024-01" db="EMBL/GenBank/DDBJ databases">
        <title>The complete chloroplast genome sequence of Lithospermum erythrorhizon: insights into the phylogenetic relationship among Boraginaceae species and the maternal lineages of purple gromwells.</title>
        <authorList>
            <person name="Okada T."/>
            <person name="Watanabe K."/>
        </authorList>
    </citation>
    <scope>NUCLEOTIDE SEQUENCE [LARGE SCALE GENOMIC DNA]</scope>
</reference>
<feature type="domain" description="Reverse transcriptase" evidence="1">
    <location>
        <begin position="1"/>
        <end position="203"/>
    </location>
</feature>
<sequence length="203" mass="23043">MSDFRPISLSNIVAKIIGRVMTNRLRLILMHIIFEIQSAVLPGHIISDNILIAHELLHHISYKANSKNSLIALKLDMSKAYDQVEWSFLKAIMLKLGFCRTWVDWTMCFISFVSCSFLINGAPRGFVRPTRGIHQGDPFSSHLFLLCAEGLTCMLRDAEIKKGLTGIKISRESPKINHILFTDDTMIFCKANKEEGNEVMRFG</sequence>
<gene>
    <name evidence="2" type="ORF">LIER_04153</name>
</gene>
<dbReference type="Proteomes" id="UP001454036">
    <property type="component" value="Unassembled WGS sequence"/>
</dbReference>
<name>A0AAV3NZW3_LITER</name>
<organism evidence="2 3">
    <name type="scientific">Lithospermum erythrorhizon</name>
    <name type="common">Purple gromwell</name>
    <name type="synonym">Lithospermum officinale var. erythrorhizon</name>
    <dbReference type="NCBI Taxonomy" id="34254"/>
    <lineage>
        <taxon>Eukaryota</taxon>
        <taxon>Viridiplantae</taxon>
        <taxon>Streptophyta</taxon>
        <taxon>Embryophyta</taxon>
        <taxon>Tracheophyta</taxon>
        <taxon>Spermatophyta</taxon>
        <taxon>Magnoliopsida</taxon>
        <taxon>eudicotyledons</taxon>
        <taxon>Gunneridae</taxon>
        <taxon>Pentapetalae</taxon>
        <taxon>asterids</taxon>
        <taxon>lamiids</taxon>
        <taxon>Boraginales</taxon>
        <taxon>Boraginaceae</taxon>
        <taxon>Boraginoideae</taxon>
        <taxon>Lithospermeae</taxon>
        <taxon>Lithospermum</taxon>
    </lineage>
</organism>
<dbReference type="Pfam" id="PF00078">
    <property type="entry name" value="RVT_1"/>
    <property type="match status" value="1"/>
</dbReference>
<proteinExistence type="predicted"/>
<dbReference type="CDD" id="cd01650">
    <property type="entry name" value="RT_nLTR_like"/>
    <property type="match status" value="1"/>
</dbReference>
<accession>A0AAV3NZW3</accession>
<dbReference type="SUPFAM" id="SSF56672">
    <property type="entry name" value="DNA/RNA polymerases"/>
    <property type="match status" value="1"/>
</dbReference>
<dbReference type="InterPro" id="IPR052343">
    <property type="entry name" value="Retrotransposon-Effector_Assoc"/>
</dbReference>
<keyword evidence="3" id="KW-1185">Reference proteome</keyword>
<dbReference type="PANTHER" id="PTHR46890:SF48">
    <property type="entry name" value="RNA-DIRECTED DNA POLYMERASE"/>
    <property type="match status" value="1"/>
</dbReference>
<dbReference type="EMBL" id="BAABME010000522">
    <property type="protein sequence ID" value="GAA0143480.1"/>
    <property type="molecule type" value="Genomic_DNA"/>
</dbReference>
<evidence type="ECO:0000259" key="1">
    <source>
        <dbReference type="PROSITE" id="PS50878"/>
    </source>
</evidence>
<evidence type="ECO:0000313" key="3">
    <source>
        <dbReference type="Proteomes" id="UP001454036"/>
    </source>
</evidence>
<protein>
    <recommendedName>
        <fullName evidence="1">Reverse transcriptase domain-containing protein</fullName>
    </recommendedName>
</protein>
<dbReference type="AlphaFoldDB" id="A0AAV3NZW3"/>
<dbReference type="InterPro" id="IPR000477">
    <property type="entry name" value="RT_dom"/>
</dbReference>
<comment type="caution">
    <text evidence="2">The sequence shown here is derived from an EMBL/GenBank/DDBJ whole genome shotgun (WGS) entry which is preliminary data.</text>
</comment>
<dbReference type="PANTHER" id="PTHR46890">
    <property type="entry name" value="NON-LTR RETROLELEMENT REVERSE TRANSCRIPTASE-LIKE PROTEIN-RELATED"/>
    <property type="match status" value="1"/>
</dbReference>
<evidence type="ECO:0000313" key="2">
    <source>
        <dbReference type="EMBL" id="GAA0143480.1"/>
    </source>
</evidence>
<dbReference type="InterPro" id="IPR043502">
    <property type="entry name" value="DNA/RNA_pol_sf"/>
</dbReference>
<dbReference type="PROSITE" id="PS50878">
    <property type="entry name" value="RT_POL"/>
    <property type="match status" value="1"/>
</dbReference>